<feature type="transmembrane region" description="Helical" evidence="1">
    <location>
        <begin position="20"/>
        <end position="39"/>
    </location>
</feature>
<evidence type="ECO:0000313" key="2">
    <source>
        <dbReference type="EMBL" id="THC88926.1"/>
    </source>
</evidence>
<name>A0A4S3J2D3_9EURO</name>
<accession>A0A4S3J2D3</accession>
<dbReference type="Proteomes" id="UP000308092">
    <property type="component" value="Unassembled WGS sequence"/>
</dbReference>
<keyword evidence="1" id="KW-0472">Membrane</keyword>
<reference evidence="2 3" key="1">
    <citation type="submission" date="2019-03" db="EMBL/GenBank/DDBJ databases">
        <title>The genome sequence of a newly discovered highly antifungal drug resistant Aspergillus species, Aspergillus tanneri NIH 1004.</title>
        <authorList>
            <person name="Mounaud S."/>
            <person name="Singh I."/>
            <person name="Joardar V."/>
            <person name="Pakala S."/>
            <person name="Pakala S."/>
            <person name="Venepally P."/>
            <person name="Hoover J."/>
            <person name="Nierman W."/>
            <person name="Chung J."/>
            <person name="Losada L."/>
        </authorList>
    </citation>
    <scope>NUCLEOTIDE SEQUENCE [LARGE SCALE GENOMIC DNA]</scope>
    <source>
        <strain evidence="2 3">NIH1004</strain>
    </source>
</reference>
<dbReference type="EMBL" id="SOSA01000740">
    <property type="protein sequence ID" value="THC88926.1"/>
    <property type="molecule type" value="Genomic_DNA"/>
</dbReference>
<keyword evidence="3" id="KW-1185">Reference proteome</keyword>
<dbReference type="VEuPathDB" id="FungiDB:EYZ11_011627"/>
<comment type="caution">
    <text evidence="2">The sequence shown here is derived from an EMBL/GenBank/DDBJ whole genome shotgun (WGS) entry which is preliminary data.</text>
</comment>
<proteinExistence type="predicted"/>
<protein>
    <submittedName>
        <fullName evidence="2">Uncharacterized protein</fullName>
    </submittedName>
</protein>
<gene>
    <name evidence="2" type="ORF">EYZ11_011627</name>
</gene>
<keyword evidence="1" id="KW-0812">Transmembrane</keyword>
<keyword evidence="1" id="KW-1133">Transmembrane helix</keyword>
<dbReference type="AlphaFoldDB" id="A0A4S3J2D3"/>
<organism evidence="2 3">
    <name type="scientific">Aspergillus tanneri</name>
    <dbReference type="NCBI Taxonomy" id="1220188"/>
    <lineage>
        <taxon>Eukaryota</taxon>
        <taxon>Fungi</taxon>
        <taxon>Dikarya</taxon>
        <taxon>Ascomycota</taxon>
        <taxon>Pezizomycotina</taxon>
        <taxon>Eurotiomycetes</taxon>
        <taxon>Eurotiomycetidae</taxon>
        <taxon>Eurotiales</taxon>
        <taxon>Aspergillaceae</taxon>
        <taxon>Aspergillus</taxon>
        <taxon>Aspergillus subgen. Circumdati</taxon>
    </lineage>
</organism>
<evidence type="ECO:0000313" key="3">
    <source>
        <dbReference type="Proteomes" id="UP000308092"/>
    </source>
</evidence>
<sequence>MTRECHESTFLGGMIYEHRLAYALVVLVPSRTTMSIFLLPMSNHSELILVSH</sequence>
<evidence type="ECO:0000256" key="1">
    <source>
        <dbReference type="SAM" id="Phobius"/>
    </source>
</evidence>